<dbReference type="HOGENOM" id="CLU_066192_34_1_10"/>
<evidence type="ECO:0000259" key="1">
    <source>
        <dbReference type="PROSITE" id="PS50943"/>
    </source>
</evidence>
<reference evidence="2 3" key="1">
    <citation type="submission" date="2012-01" db="EMBL/GenBank/DDBJ databases">
        <title>The Genome Sequence of Odoribacter laneus YIT 12061.</title>
        <authorList>
            <consortium name="The Broad Institute Genome Sequencing Platform"/>
            <person name="Earl A."/>
            <person name="Ward D."/>
            <person name="Feldgarden M."/>
            <person name="Gevers D."/>
            <person name="Morotomi M."/>
            <person name="Young S.K."/>
            <person name="Zeng Q."/>
            <person name="Gargeya S."/>
            <person name="Fitzgerald M."/>
            <person name="Haas B."/>
            <person name="Abouelleil A."/>
            <person name="Alvarado L."/>
            <person name="Arachchi H.M."/>
            <person name="Berlin A."/>
            <person name="Chapman S.B."/>
            <person name="Gearin G."/>
            <person name="Goldberg J."/>
            <person name="Griggs A."/>
            <person name="Gujja S."/>
            <person name="Hansen M."/>
            <person name="Heiman D."/>
            <person name="Howarth C."/>
            <person name="Larimer J."/>
            <person name="Lui A."/>
            <person name="MacDonald P.J.P."/>
            <person name="McCowen C."/>
            <person name="Montmayeur A."/>
            <person name="Murphy C."/>
            <person name="Neiman D."/>
            <person name="Pearson M."/>
            <person name="Priest M."/>
            <person name="Roberts A."/>
            <person name="Saif S."/>
            <person name="Shea T."/>
            <person name="Sisk P."/>
            <person name="Stolte C."/>
            <person name="Sykes S."/>
            <person name="Wortman J."/>
            <person name="Nusbaum C."/>
            <person name="Birren B."/>
        </authorList>
    </citation>
    <scope>NUCLEOTIDE SEQUENCE [LARGE SCALE GENOMIC DNA]</scope>
    <source>
        <strain evidence="2 3">YIT 12061</strain>
    </source>
</reference>
<gene>
    <name evidence="2" type="ORF">HMPREF9449_01198</name>
</gene>
<organism evidence="2 3">
    <name type="scientific">Odoribacter laneus YIT 12061</name>
    <dbReference type="NCBI Taxonomy" id="742817"/>
    <lineage>
        <taxon>Bacteria</taxon>
        <taxon>Pseudomonadati</taxon>
        <taxon>Bacteroidota</taxon>
        <taxon>Bacteroidia</taxon>
        <taxon>Bacteroidales</taxon>
        <taxon>Odoribacteraceae</taxon>
        <taxon>Odoribacter</taxon>
    </lineage>
</organism>
<dbReference type="InterPro" id="IPR001387">
    <property type="entry name" value="Cro/C1-type_HTH"/>
</dbReference>
<dbReference type="PATRIC" id="fig|742817.3.peg.1272"/>
<dbReference type="CDD" id="cd00093">
    <property type="entry name" value="HTH_XRE"/>
    <property type="match status" value="1"/>
</dbReference>
<protein>
    <recommendedName>
        <fullName evidence="1">HTH cro/C1-type domain-containing protein</fullName>
    </recommendedName>
</protein>
<dbReference type="GO" id="GO:0003677">
    <property type="term" value="F:DNA binding"/>
    <property type="evidence" value="ECO:0007669"/>
    <property type="project" value="InterPro"/>
</dbReference>
<dbReference type="Gene3D" id="1.10.260.40">
    <property type="entry name" value="lambda repressor-like DNA-binding domains"/>
    <property type="match status" value="1"/>
</dbReference>
<dbReference type="STRING" id="742817.HMPREF9449_01198"/>
<keyword evidence="3" id="KW-1185">Reference proteome</keyword>
<dbReference type="EMBL" id="ADMC01000017">
    <property type="protein sequence ID" value="EHP48835.1"/>
    <property type="molecule type" value="Genomic_DNA"/>
</dbReference>
<evidence type="ECO:0000313" key="3">
    <source>
        <dbReference type="Proteomes" id="UP000004892"/>
    </source>
</evidence>
<dbReference type="Pfam" id="PF13443">
    <property type="entry name" value="HTH_26"/>
    <property type="match status" value="1"/>
</dbReference>
<dbReference type="eggNOG" id="COG1476">
    <property type="taxonomic scope" value="Bacteria"/>
</dbReference>
<name>H1DG12_9BACT</name>
<dbReference type="InterPro" id="IPR010982">
    <property type="entry name" value="Lambda_DNA-bd_dom_sf"/>
</dbReference>
<dbReference type="Proteomes" id="UP000004892">
    <property type="component" value="Unassembled WGS sequence"/>
</dbReference>
<dbReference type="AlphaFoldDB" id="H1DG12"/>
<dbReference type="SUPFAM" id="SSF47413">
    <property type="entry name" value="lambda repressor-like DNA-binding domains"/>
    <property type="match status" value="1"/>
</dbReference>
<accession>H1DG12</accession>
<sequence>MNEKLTAIELFVIEAVKKRRKIRNMTTRALSESIGLEESFVGLVENPKTRTKYNLNHLNEIAKILNCSLADFLPSSPLPENCIKEYKEIQGKKSVF</sequence>
<dbReference type="PROSITE" id="PS50943">
    <property type="entry name" value="HTH_CROC1"/>
    <property type="match status" value="1"/>
</dbReference>
<proteinExistence type="predicted"/>
<feature type="domain" description="HTH cro/C1-type" evidence="1">
    <location>
        <begin position="16"/>
        <end position="72"/>
    </location>
</feature>
<dbReference type="GeneID" id="98068783"/>
<dbReference type="RefSeq" id="WP_009136346.1">
    <property type="nucleotide sequence ID" value="NZ_JH594596.1"/>
</dbReference>
<comment type="caution">
    <text evidence="2">The sequence shown here is derived from an EMBL/GenBank/DDBJ whole genome shotgun (WGS) entry which is preliminary data.</text>
</comment>
<evidence type="ECO:0000313" key="2">
    <source>
        <dbReference type="EMBL" id="EHP48835.1"/>
    </source>
</evidence>